<feature type="region of interest" description="Disordered" evidence="6">
    <location>
        <begin position="9"/>
        <end position="43"/>
    </location>
</feature>
<feature type="compositionally biased region" description="Polar residues" evidence="6">
    <location>
        <begin position="9"/>
        <end position="23"/>
    </location>
</feature>
<dbReference type="InterPro" id="IPR005829">
    <property type="entry name" value="Sugar_transporter_CS"/>
</dbReference>
<gene>
    <name evidence="9" type="ORF">Clacol_009503</name>
</gene>
<dbReference type="GO" id="GO:0022857">
    <property type="term" value="F:transmembrane transporter activity"/>
    <property type="evidence" value="ECO:0007669"/>
    <property type="project" value="InterPro"/>
</dbReference>
<evidence type="ECO:0000259" key="8">
    <source>
        <dbReference type="PROSITE" id="PS50850"/>
    </source>
</evidence>
<keyword evidence="10" id="KW-1185">Reference proteome</keyword>
<dbReference type="EMBL" id="BPWL01000010">
    <property type="protein sequence ID" value="GJJ15227.1"/>
    <property type="molecule type" value="Genomic_DNA"/>
</dbReference>
<evidence type="ECO:0000256" key="4">
    <source>
        <dbReference type="ARBA" id="ARBA00022989"/>
    </source>
</evidence>
<dbReference type="GO" id="GO:0016020">
    <property type="term" value="C:membrane"/>
    <property type="evidence" value="ECO:0007669"/>
    <property type="project" value="UniProtKB-SubCell"/>
</dbReference>
<feature type="transmembrane region" description="Helical" evidence="7">
    <location>
        <begin position="51"/>
        <end position="74"/>
    </location>
</feature>
<comment type="caution">
    <text evidence="9">The sequence shown here is derived from an EMBL/GenBank/DDBJ whole genome shotgun (WGS) entry which is preliminary data.</text>
</comment>
<dbReference type="SUPFAM" id="SSF103473">
    <property type="entry name" value="MFS general substrate transporter"/>
    <property type="match status" value="1"/>
</dbReference>
<keyword evidence="2" id="KW-0813">Transport</keyword>
<feature type="transmembrane region" description="Helical" evidence="7">
    <location>
        <begin position="127"/>
        <end position="144"/>
    </location>
</feature>
<dbReference type="Pfam" id="PF07690">
    <property type="entry name" value="MFS_1"/>
    <property type="match status" value="1"/>
</dbReference>
<keyword evidence="5 7" id="KW-0472">Membrane</keyword>
<evidence type="ECO:0000256" key="3">
    <source>
        <dbReference type="ARBA" id="ARBA00022692"/>
    </source>
</evidence>
<organism evidence="9 10">
    <name type="scientific">Clathrus columnatus</name>
    <dbReference type="NCBI Taxonomy" id="1419009"/>
    <lineage>
        <taxon>Eukaryota</taxon>
        <taxon>Fungi</taxon>
        <taxon>Dikarya</taxon>
        <taxon>Basidiomycota</taxon>
        <taxon>Agaricomycotina</taxon>
        <taxon>Agaricomycetes</taxon>
        <taxon>Phallomycetidae</taxon>
        <taxon>Phallales</taxon>
        <taxon>Clathraceae</taxon>
        <taxon>Clathrus</taxon>
    </lineage>
</organism>
<feature type="compositionally biased region" description="Polar residues" evidence="6">
    <location>
        <begin position="31"/>
        <end position="43"/>
    </location>
</feature>
<dbReference type="PROSITE" id="PS50850">
    <property type="entry name" value="MFS"/>
    <property type="match status" value="1"/>
</dbReference>
<dbReference type="InterPro" id="IPR011701">
    <property type="entry name" value="MFS"/>
</dbReference>
<keyword evidence="4 7" id="KW-1133">Transmembrane helix</keyword>
<name>A0AAV5AKN6_9AGAM</name>
<accession>A0AAV5AKN6</accession>
<dbReference type="Gene3D" id="1.20.1250.20">
    <property type="entry name" value="MFS general substrate transporter like domains"/>
    <property type="match status" value="1"/>
</dbReference>
<keyword evidence="3 7" id="KW-0812">Transmembrane</keyword>
<proteinExistence type="predicted"/>
<dbReference type="InterPro" id="IPR036259">
    <property type="entry name" value="MFS_trans_sf"/>
</dbReference>
<dbReference type="PROSITE" id="PS00216">
    <property type="entry name" value="SUGAR_TRANSPORT_1"/>
    <property type="match status" value="1"/>
</dbReference>
<reference evidence="9" key="1">
    <citation type="submission" date="2021-10" db="EMBL/GenBank/DDBJ databases">
        <title>De novo Genome Assembly of Clathrus columnatus (Basidiomycota, Fungi) Using Illumina and Nanopore Sequence Data.</title>
        <authorList>
            <person name="Ogiso-Tanaka E."/>
            <person name="Itagaki H."/>
            <person name="Hosoya T."/>
            <person name="Hosaka K."/>
        </authorList>
    </citation>
    <scope>NUCLEOTIDE SEQUENCE</scope>
    <source>
        <strain evidence="9">MO-923</strain>
    </source>
</reference>
<evidence type="ECO:0000313" key="9">
    <source>
        <dbReference type="EMBL" id="GJJ15227.1"/>
    </source>
</evidence>
<dbReference type="PANTHER" id="PTHR23504">
    <property type="entry name" value="MAJOR FACILITATOR SUPERFAMILY DOMAIN-CONTAINING PROTEIN 10"/>
    <property type="match status" value="1"/>
</dbReference>
<feature type="transmembrane region" description="Helical" evidence="7">
    <location>
        <begin position="94"/>
        <end position="115"/>
    </location>
</feature>
<evidence type="ECO:0000256" key="2">
    <source>
        <dbReference type="ARBA" id="ARBA00022448"/>
    </source>
</evidence>
<dbReference type="AlphaFoldDB" id="A0AAV5AKN6"/>
<dbReference type="Proteomes" id="UP001050691">
    <property type="component" value="Unassembled WGS sequence"/>
</dbReference>
<sequence>MPDHIQVVQDESTPLLQNSQSCNRSERNGHSPGNTEQNGVKTVKSITPTPLPLRALGVIMLLRAATPFAFHIIFPFVNQMILEVGIVDDPEEVGFYSGLVESTFAFLSLVTVMPASYLADIVGRKPIILWGTFAMGISTASFGMSKSFLAMVLTRCIGGAAGSVWVATKTVIGEYTDSTNQVKAFQYLTIAFRASQMLAYPLGGFLVHPERRFSFSIFRSRFWIENPFVLPCFFAAATATVSVILGYFFLDETLRSKRQKSIGIQQEGTEADVNTSGGVSLKEILTPQIVGLLLNNVGISQVATILPQAIAPAVSTSLFAYSIKSQIFGGHLIWVMNKDMRPSLNPAASGVIDD</sequence>
<feature type="transmembrane region" description="Helical" evidence="7">
    <location>
        <begin position="228"/>
        <end position="250"/>
    </location>
</feature>
<evidence type="ECO:0000313" key="10">
    <source>
        <dbReference type="Proteomes" id="UP001050691"/>
    </source>
</evidence>
<evidence type="ECO:0000256" key="5">
    <source>
        <dbReference type="ARBA" id="ARBA00023136"/>
    </source>
</evidence>
<comment type="subcellular location">
    <subcellularLocation>
        <location evidence="1">Membrane</location>
        <topology evidence="1">Multi-pass membrane protein</topology>
    </subcellularLocation>
</comment>
<evidence type="ECO:0000256" key="6">
    <source>
        <dbReference type="SAM" id="MobiDB-lite"/>
    </source>
</evidence>
<feature type="transmembrane region" description="Helical" evidence="7">
    <location>
        <begin position="184"/>
        <end position="208"/>
    </location>
</feature>
<evidence type="ECO:0000256" key="1">
    <source>
        <dbReference type="ARBA" id="ARBA00004141"/>
    </source>
</evidence>
<evidence type="ECO:0000256" key="7">
    <source>
        <dbReference type="SAM" id="Phobius"/>
    </source>
</evidence>
<dbReference type="InterPro" id="IPR020846">
    <property type="entry name" value="MFS_dom"/>
</dbReference>
<feature type="domain" description="Major facilitator superfamily (MFS) profile" evidence="8">
    <location>
        <begin position="55"/>
        <end position="354"/>
    </location>
</feature>
<dbReference type="PANTHER" id="PTHR23504:SF15">
    <property type="entry name" value="MAJOR FACILITATOR SUPERFAMILY (MFS) PROFILE DOMAIN-CONTAINING PROTEIN"/>
    <property type="match status" value="1"/>
</dbReference>
<protein>
    <recommendedName>
        <fullName evidence="8">Major facilitator superfamily (MFS) profile domain-containing protein</fullName>
    </recommendedName>
</protein>